<organism evidence="2 3">
    <name type="scientific">Candidatus Sungbacteria bacterium RIFCSPLOWO2_12_FULL_41_11</name>
    <dbReference type="NCBI Taxonomy" id="1802286"/>
    <lineage>
        <taxon>Bacteria</taxon>
        <taxon>Candidatus Sungiibacteriota</taxon>
    </lineage>
</organism>
<feature type="transmembrane region" description="Helical" evidence="1">
    <location>
        <begin position="41"/>
        <end position="74"/>
    </location>
</feature>
<name>A0A1G2LQ32_9BACT</name>
<reference evidence="2 3" key="1">
    <citation type="journal article" date="2016" name="Nat. Commun.">
        <title>Thousands of microbial genomes shed light on interconnected biogeochemical processes in an aquifer system.</title>
        <authorList>
            <person name="Anantharaman K."/>
            <person name="Brown C.T."/>
            <person name="Hug L.A."/>
            <person name="Sharon I."/>
            <person name="Castelle C.J."/>
            <person name="Probst A.J."/>
            <person name="Thomas B.C."/>
            <person name="Singh A."/>
            <person name="Wilkins M.J."/>
            <person name="Karaoz U."/>
            <person name="Brodie E.L."/>
            <person name="Williams K.H."/>
            <person name="Hubbard S.S."/>
            <person name="Banfield J.F."/>
        </authorList>
    </citation>
    <scope>NUCLEOTIDE SEQUENCE [LARGE SCALE GENOMIC DNA]</scope>
</reference>
<sequence length="85" mass="9768">MFFDSKNFGFVIKDYFVGFYAEPLGELFSRPTSLFGIVRLIFSPLLSVLLILAVIFTFTLILFVFFLPFFFCLVSSLKNSCSHDD</sequence>
<comment type="caution">
    <text evidence="2">The sequence shown here is derived from an EMBL/GenBank/DDBJ whole genome shotgun (WGS) entry which is preliminary data.</text>
</comment>
<keyword evidence="1" id="KW-0812">Transmembrane</keyword>
<keyword evidence="1" id="KW-0472">Membrane</keyword>
<accession>A0A1G2LQ32</accession>
<evidence type="ECO:0000313" key="3">
    <source>
        <dbReference type="Proteomes" id="UP000177171"/>
    </source>
</evidence>
<keyword evidence="1" id="KW-1133">Transmembrane helix</keyword>
<dbReference type="AlphaFoldDB" id="A0A1G2LQ32"/>
<proteinExistence type="predicted"/>
<protein>
    <submittedName>
        <fullName evidence="2">Uncharacterized protein</fullName>
    </submittedName>
</protein>
<gene>
    <name evidence="2" type="ORF">A3G49_04360</name>
</gene>
<dbReference type="Proteomes" id="UP000177171">
    <property type="component" value="Unassembled WGS sequence"/>
</dbReference>
<evidence type="ECO:0000313" key="2">
    <source>
        <dbReference type="EMBL" id="OHA12911.1"/>
    </source>
</evidence>
<evidence type="ECO:0000256" key="1">
    <source>
        <dbReference type="SAM" id="Phobius"/>
    </source>
</evidence>
<dbReference type="EMBL" id="MHQY01000037">
    <property type="protein sequence ID" value="OHA12911.1"/>
    <property type="molecule type" value="Genomic_DNA"/>
</dbReference>